<keyword evidence="9" id="KW-0012">Acyltransferase</keyword>
<dbReference type="SMART" id="SM00825">
    <property type="entry name" value="PKS_KS"/>
    <property type="match status" value="1"/>
</dbReference>
<keyword evidence="2" id="KW-0596">Phosphopantetheine</keyword>
<dbReference type="PROSITE" id="PS50075">
    <property type="entry name" value="CARRIER"/>
    <property type="match status" value="1"/>
</dbReference>
<dbReference type="InterPro" id="IPR020841">
    <property type="entry name" value="PKS_Beta-ketoAc_synthase_dom"/>
</dbReference>
<feature type="region of interest" description="N-terminal hotdog fold" evidence="5">
    <location>
        <begin position="1370"/>
        <end position="1495"/>
    </location>
</feature>
<feature type="domain" description="Ketosynthase family 3 (KS3)" evidence="7">
    <location>
        <begin position="9"/>
        <end position="435"/>
    </location>
</feature>
<dbReference type="InterPro" id="IPR049490">
    <property type="entry name" value="C883_1060-like_KR_N"/>
</dbReference>
<dbReference type="InterPro" id="IPR014030">
    <property type="entry name" value="Ketoacyl_synth_N"/>
</dbReference>
<dbReference type="Gene3D" id="3.40.47.10">
    <property type="match status" value="1"/>
</dbReference>
<dbReference type="SMART" id="SM00827">
    <property type="entry name" value="PKS_AT"/>
    <property type="match status" value="1"/>
</dbReference>
<proteinExistence type="inferred from homology"/>
<feature type="active site" description="Proton donor; for dehydratase activity" evidence="5">
    <location>
        <position position="1575"/>
    </location>
</feature>
<dbReference type="Pfam" id="PF21394">
    <property type="entry name" value="Beta-ketacyl_N"/>
    <property type="match status" value="1"/>
</dbReference>
<dbReference type="InterPro" id="IPR020806">
    <property type="entry name" value="PKS_PP-bd"/>
</dbReference>
<dbReference type="Pfam" id="PF00109">
    <property type="entry name" value="ketoacyl-synt"/>
    <property type="match status" value="1"/>
</dbReference>
<dbReference type="SUPFAM" id="SSF52151">
    <property type="entry name" value="FabD/lysophospholipase-like"/>
    <property type="match status" value="1"/>
</dbReference>
<dbReference type="InterPro" id="IPR036736">
    <property type="entry name" value="ACP-like_sf"/>
</dbReference>
<dbReference type="InterPro" id="IPR001227">
    <property type="entry name" value="Ac_transferase_dom_sf"/>
</dbReference>
<evidence type="ECO:0000313" key="9">
    <source>
        <dbReference type="EMBL" id="MCL1123236.1"/>
    </source>
</evidence>
<dbReference type="Gene3D" id="3.10.129.110">
    <property type="entry name" value="Polyketide synthase dehydratase"/>
    <property type="match status" value="1"/>
</dbReference>
<evidence type="ECO:0000256" key="4">
    <source>
        <dbReference type="ARBA" id="ARBA00022679"/>
    </source>
</evidence>
<keyword evidence="10" id="KW-1185">Reference proteome</keyword>
<dbReference type="PANTHER" id="PTHR43775">
    <property type="entry name" value="FATTY ACID SYNTHASE"/>
    <property type="match status" value="1"/>
</dbReference>
<evidence type="ECO:0000259" key="6">
    <source>
        <dbReference type="PROSITE" id="PS50075"/>
    </source>
</evidence>
<dbReference type="InterPro" id="IPR014043">
    <property type="entry name" value="Acyl_transferase_dom"/>
</dbReference>
<feature type="domain" description="Carrier" evidence="6">
    <location>
        <begin position="1744"/>
        <end position="1819"/>
    </location>
</feature>
<dbReference type="EMBL" id="JAKIKS010000003">
    <property type="protein sequence ID" value="MCL1123236.1"/>
    <property type="molecule type" value="Genomic_DNA"/>
</dbReference>
<dbReference type="Gene3D" id="3.30.70.250">
    <property type="entry name" value="Malonyl-CoA ACP transacylase, ACP-binding"/>
    <property type="match status" value="1"/>
</dbReference>
<dbReference type="InterPro" id="IPR049900">
    <property type="entry name" value="PKS_mFAS_DH"/>
</dbReference>
<evidence type="ECO:0000259" key="8">
    <source>
        <dbReference type="PROSITE" id="PS52019"/>
    </source>
</evidence>
<evidence type="ECO:0000256" key="2">
    <source>
        <dbReference type="ARBA" id="ARBA00022450"/>
    </source>
</evidence>
<dbReference type="InterPro" id="IPR036291">
    <property type="entry name" value="NAD(P)-bd_dom_sf"/>
</dbReference>
<dbReference type="InterPro" id="IPR016035">
    <property type="entry name" value="Acyl_Trfase/lysoPLipase"/>
</dbReference>
<dbReference type="Gene3D" id="1.10.1200.10">
    <property type="entry name" value="ACP-like"/>
    <property type="match status" value="1"/>
</dbReference>
<keyword evidence="3" id="KW-0597">Phosphoprotein</keyword>
<dbReference type="PROSITE" id="PS52019">
    <property type="entry name" value="PKS_MFAS_DH"/>
    <property type="match status" value="1"/>
</dbReference>
<dbReference type="SMART" id="SM00823">
    <property type="entry name" value="PKS_PP"/>
    <property type="match status" value="1"/>
</dbReference>
<dbReference type="InterPro" id="IPR016036">
    <property type="entry name" value="Malonyl_transacylase_ACP-bd"/>
</dbReference>
<feature type="active site" description="Proton acceptor; for dehydratase activity" evidence="5">
    <location>
        <position position="1404"/>
    </location>
</feature>
<dbReference type="Pfam" id="PF21089">
    <property type="entry name" value="PKS_DH_N"/>
    <property type="match status" value="1"/>
</dbReference>
<name>A0ABT0L6D2_9GAMM</name>
<dbReference type="InterPro" id="IPR042104">
    <property type="entry name" value="PKS_dehydratase_sf"/>
</dbReference>
<keyword evidence="4" id="KW-0808">Transferase</keyword>
<sequence>MKSTTDKQHQDIAIIGMSARLPGASNVNEFWANLIDGVESISTFSKEELRESGIDEALIASPSYVPRRGIIGDAKHFDAQFFDFTPRDAETLDPQHRVFLECCWHAFEDAGYVPEQYPGKVGVFGGTGTAWHLNEVNSHPDVHQYASGTSIVTNNDKDYVTTRVSYKLNLKGPSVNVQTACSTAMVATVLGMRSLQCGDSDLIVAGAVSIDTPERRGYEYMQGGMESAQGRCYAFDSRADGTIFSRGAGVLILKRLDDALRDGDHIYSVIKGGAINNDGNLKAGFTAPSIDGQIAVAKSAIDESGIDPSQINFVEAHGTATALGDPIEFSSLSQTFQSYTDDKQFCWLGSVKSNIGHTDVASGAASLIKASLSLKHHKLPASLHYQSPNPNIDFEQSPFKMNTQLSEFKDSEQPLRALVNSFGVGGTNACLIIEEAPEQRKSDSPTSNLVFPLSAKNRDALEAMRGNLKHYLEAHPEADLADVAYTLQVGRERFRYNSFIVANERDELLQKMAKSQVIKSTFRDDPQLVFMFPGQGNQYINMAKPIYESHTAFKQAFDTCCEMLIPILGRNIKDIIFQASDSTELDRLNETQFTQPALFIVEYAMAKLLQSWGIESTVMIGHSVGEYVVACLSGVFSLDDALKAVALRGQLVQALPAGSMLAVLLNEEDVAQHIDGTKIEIAAMNYPGLCVLAGGLDEIAHLQDKLEDEGIFCKHLDTSHAFHSYMMEPVLTEFRHVIQSLTLNAPYTPFVSTVTGEWITDELATDPEYWVQHVRQPVKFSQALMTLMSPETKLAFLEVGPGRSLDSAVKQHIPAGESFVIQSSLPIAKEQATSLEHLSTSLASLWANGVTIPWARLHEGEVRNRLSLPGYPFQRKEFNLPKAKTTGTGAELGTLKALKQKKADIGDWFYIPSWKRVGQSYLNKHVSTEASCWLIFTEEHALCESIKAELLKREEPVIWVSKGERFTQVVDKNTFTVCPSESDDYRALLKAVKEKGLSPNRVLHLWNVSDIDQAEISTKSIKQQQVDAFYSPLYLQQMLIEANLVDKLQLVLVSNNTFSIAGERVYSPENALLMGPARVFYHEYSEAQCHQVDIDLSGDVSPIKLAKQLIFEALVPTDGNLIGYRGKLRWEEEYQAVYLDQQSEGVPTSVRENGVYLITGGLGGLGLLMADYLSVMSNGTLLLTYRSDLPEKNQWQSWLQTHAIDDPVSVKLASILRLEQRGNTVHLIQADSCDFEAMQTALAPFKQIHGVFHTAGIAGGGIIPLKQDKDCAQVLDPKVTGTLILDELLAEHSLDFFMLFSSISAILGDEARIDYCSGNAFMDAYAAYRNQRKAGHTTSINWGQWGDVGMAVNWNKQTQDITKGLMPNFVEKEGQLLTQINKQRSEEEYRVNLAVNQDWVIDDHKLKGQPTLVGTTILAMLHELVSHFKKEEVLQVSSLMLTQPVVYQSAWPKSMSLFVSQNETGYKYSLRSRGILDLEWQEHAFGIINSVSEALTISKDPLVDIQQRCEKKVENVALDSSLSIDDGKSFLFLSRRWDNHLAINEGRDEWLIHKSLAEVFREDLQRYPYHPALIDSTAIACINRISQDNFLPISYGKISYFAPLEADCWAHVQLKRPFSSQDPSIMMNIVFYSLTGEVLLILENYTLIKVDMDNPVATVSEAMIQLKVPEVELADKDILYHEGVSAVQRLMENMDFEQIVVATSDFAQLIRETIPERTTTEIETAEKAGSDGHSRPELSVDYLEPSSDIEREIVKVWQSILGISGVGVNDNFTELGGNSLLAVQVISAVSELFEIDVRVDLFYQDQTVLGLANLVVSELEVLLELD</sequence>
<dbReference type="InterPro" id="IPR006162">
    <property type="entry name" value="Ppantetheine_attach_site"/>
</dbReference>
<dbReference type="Pfam" id="PF22621">
    <property type="entry name" value="CurL-like_PKS_C"/>
    <property type="match status" value="1"/>
</dbReference>
<comment type="similarity">
    <text evidence="1">Belongs to the short-chain dehydrogenases/reductases (SDR) family.</text>
</comment>
<dbReference type="SMART" id="SM00822">
    <property type="entry name" value="PKS_KR"/>
    <property type="match status" value="1"/>
</dbReference>
<evidence type="ECO:0000256" key="5">
    <source>
        <dbReference type="PROSITE-ProRule" id="PRU01363"/>
    </source>
</evidence>
<dbReference type="Pfam" id="PF00550">
    <property type="entry name" value="PP-binding"/>
    <property type="match status" value="1"/>
</dbReference>
<dbReference type="InterPro" id="IPR013968">
    <property type="entry name" value="PKS_KR"/>
</dbReference>
<organism evidence="9 10">
    <name type="scientific">Shewanella surugensis</name>
    <dbReference type="NCBI Taxonomy" id="212020"/>
    <lineage>
        <taxon>Bacteria</taxon>
        <taxon>Pseudomonadati</taxon>
        <taxon>Pseudomonadota</taxon>
        <taxon>Gammaproteobacteria</taxon>
        <taxon>Alteromonadales</taxon>
        <taxon>Shewanellaceae</taxon>
        <taxon>Shewanella</taxon>
    </lineage>
</organism>
<feature type="region of interest" description="C-terminal hotdog fold" evidence="5">
    <location>
        <begin position="1510"/>
        <end position="1656"/>
    </location>
</feature>
<protein>
    <submittedName>
        <fullName evidence="9">Acyltransferase domain-containing protein</fullName>
    </submittedName>
</protein>
<dbReference type="Pfam" id="PF08659">
    <property type="entry name" value="KR"/>
    <property type="match status" value="1"/>
</dbReference>
<dbReference type="Gene3D" id="3.30.70.3290">
    <property type="match status" value="1"/>
</dbReference>
<dbReference type="SUPFAM" id="SSF51735">
    <property type="entry name" value="NAD(P)-binding Rossmann-fold domains"/>
    <property type="match status" value="2"/>
</dbReference>
<reference evidence="9 10" key="1">
    <citation type="submission" date="2022-01" db="EMBL/GenBank/DDBJ databases">
        <title>Whole genome-based taxonomy of the Shewanellaceae.</title>
        <authorList>
            <person name="Martin-Rodriguez A.J."/>
        </authorList>
    </citation>
    <scope>NUCLEOTIDE SEQUENCE [LARGE SCALE GENOMIC DNA]</scope>
    <source>
        <strain evidence="9 10">DSM 17177</strain>
    </source>
</reference>
<dbReference type="InterPro" id="IPR016039">
    <property type="entry name" value="Thiolase-like"/>
</dbReference>
<dbReference type="InterPro" id="IPR057326">
    <property type="entry name" value="KR_dom"/>
</dbReference>
<dbReference type="SUPFAM" id="SSF53901">
    <property type="entry name" value="Thiolase-like"/>
    <property type="match status" value="1"/>
</dbReference>
<dbReference type="PROSITE" id="PS00012">
    <property type="entry name" value="PHOSPHOPANTETHEINE"/>
    <property type="match status" value="1"/>
</dbReference>
<dbReference type="GO" id="GO:0016746">
    <property type="term" value="F:acyltransferase activity"/>
    <property type="evidence" value="ECO:0007669"/>
    <property type="project" value="UniProtKB-KW"/>
</dbReference>
<dbReference type="InterPro" id="IPR049551">
    <property type="entry name" value="PKS_DH_C"/>
</dbReference>
<evidence type="ECO:0000313" key="10">
    <source>
        <dbReference type="Proteomes" id="UP001203423"/>
    </source>
</evidence>
<dbReference type="InterPro" id="IPR009081">
    <property type="entry name" value="PP-bd_ACP"/>
</dbReference>
<dbReference type="InterPro" id="IPR050091">
    <property type="entry name" value="PKS_NRPS_Biosynth_Enz"/>
</dbReference>
<dbReference type="InterPro" id="IPR049552">
    <property type="entry name" value="PKS_DH_N"/>
</dbReference>
<evidence type="ECO:0000259" key="7">
    <source>
        <dbReference type="PROSITE" id="PS52004"/>
    </source>
</evidence>
<comment type="caution">
    <text evidence="9">The sequence shown here is derived from an EMBL/GenBank/DDBJ whole genome shotgun (WGS) entry which is preliminary data.</text>
</comment>
<dbReference type="SUPFAM" id="SSF47336">
    <property type="entry name" value="ACP-like"/>
    <property type="match status" value="1"/>
</dbReference>
<dbReference type="Pfam" id="PF00698">
    <property type="entry name" value="Acyl_transf_1"/>
    <property type="match status" value="1"/>
</dbReference>
<dbReference type="Gene3D" id="3.40.366.10">
    <property type="entry name" value="Malonyl-Coenzyme A Acyl Carrier Protein, domain 2"/>
    <property type="match status" value="1"/>
</dbReference>
<gene>
    <name evidence="9" type="ORF">L2764_01750</name>
</gene>
<dbReference type="InterPro" id="IPR014031">
    <property type="entry name" value="Ketoacyl_synth_C"/>
</dbReference>
<dbReference type="Proteomes" id="UP001203423">
    <property type="component" value="Unassembled WGS sequence"/>
</dbReference>
<evidence type="ECO:0000256" key="3">
    <source>
        <dbReference type="ARBA" id="ARBA00022553"/>
    </source>
</evidence>
<dbReference type="Gene3D" id="3.40.50.720">
    <property type="entry name" value="NAD(P)-binding Rossmann-like Domain"/>
    <property type="match status" value="1"/>
</dbReference>
<accession>A0ABT0L6D2</accession>
<evidence type="ECO:0000256" key="1">
    <source>
        <dbReference type="ARBA" id="ARBA00006484"/>
    </source>
</evidence>
<dbReference type="CDD" id="cd08953">
    <property type="entry name" value="KR_2_SDR_x"/>
    <property type="match status" value="1"/>
</dbReference>
<dbReference type="CDD" id="cd00833">
    <property type="entry name" value="PKS"/>
    <property type="match status" value="1"/>
</dbReference>
<dbReference type="PROSITE" id="PS52004">
    <property type="entry name" value="KS3_2"/>
    <property type="match status" value="1"/>
</dbReference>
<dbReference type="Pfam" id="PF02801">
    <property type="entry name" value="Ketoacyl-synt_C"/>
    <property type="match status" value="1"/>
</dbReference>
<dbReference type="Pfam" id="PF14765">
    <property type="entry name" value="PS-DH"/>
    <property type="match status" value="1"/>
</dbReference>
<feature type="domain" description="PKS/mFAS DH" evidence="8">
    <location>
        <begin position="1370"/>
        <end position="1656"/>
    </location>
</feature>
<dbReference type="PANTHER" id="PTHR43775:SF51">
    <property type="entry name" value="INACTIVE PHENOLPHTHIOCEROL SYNTHESIS POLYKETIDE SYNTHASE TYPE I PKS1-RELATED"/>
    <property type="match status" value="1"/>
</dbReference>
<dbReference type="SUPFAM" id="SSF55048">
    <property type="entry name" value="Probable ACP-binding domain of malonyl-CoA ACP transacylase"/>
    <property type="match status" value="1"/>
</dbReference>
<dbReference type="RefSeq" id="WP_248938522.1">
    <property type="nucleotide sequence ID" value="NZ_JAKIKS010000003.1"/>
</dbReference>